<evidence type="ECO:0000256" key="1">
    <source>
        <dbReference type="ARBA" id="ARBA00023015"/>
    </source>
</evidence>
<name>A0A411YEA8_9ACTN</name>
<dbReference type="InterPro" id="IPR009057">
    <property type="entry name" value="Homeodomain-like_sf"/>
</dbReference>
<evidence type="ECO:0000259" key="5">
    <source>
        <dbReference type="PROSITE" id="PS50977"/>
    </source>
</evidence>
<evidence type="ECO:0000256" key="2">
    <source>
        <dbReference type="ARBA" id="ARBA00023125"/>
    </source>
</evidence>
<dbReference type="SUPFAM" id="SSF48498">
    <property type="entry name" value="Tetracyclin repressor-like, C-terminal domain"/>
    <property type="match status" value="1"/>
</dbReference>
<evidence type="ECO:0000256" key="3">
    <source>
        <dbReference type="ARBA" id="ARBA00023163"/>
    </source>
</evidence>
<dbReference type="OrthoDB" id="4214267at2"/>
<dbReference type="GO" id="GO:0003677">
    <property type="term" value="F:DNA binding"/>
    <property type="evidence" value="ECO:0007669"/>
    <property type="project" value="UniProtKB-UniRule"/>
</dbReference>
<dbReference type="Gene3D" id="1.10.357.10">
    <property type="entry name" value="Tetracycline Repressor, domain 2"/>
    <property type="match status" value="1"/>
</dbReference>
<dbReference type="InterPro" id="IPR001647">
    <property type="entry name" value="HTH_TetR"/>
</dbReference>
<organism evidence="6 7">
    <name type="scientific">Egibacter rhizosphaerae</name>
    <dbReference type="NCBI Taxonomy" id="1670831"/>
    <lineage>
        <taxon>Bacteria</taxon>
        <taxon>Bacillati</taxon>
        <taxon>Actinomycetota</taxon>
        <taxon>Nitriliruptoria</taxon>
        <taxon>Egibacterales</taxon>
        <taxon>Egibacteraceae</taxon>
        <taxon>Egibacter</taxon>
    </lineage>
</organism>
<reference evidence="6 7" key="1">
    <citation type="submission" date="2019-01" db="EMBL/GenBank/DDBJ databases">
        <title>Egibacter rhizosphaerae EGI 80759T.</title>
        <authorList>
            <person name="Chen D.-D."/>
            <person name="Tian Y."/>
            <person name="Jiao J.-Y."/>
            <person name="Zhang X.-T."/>
            <person name="Zhang Y.-G."/>
            <person name="Zhang Y."/>
            <person name="Xiao M."/>
            <person name="Shu W.-S."/>
            <person name="Li W.-J."/>
        </authorList>
    </citation>
    <scope>NUCLEOTIDE SEQUENCE [LARGE SCALE GENOMIC DNA]</scope>
    <source>
        <strain evidence="6 7">EGI 80759</strain>
    </source>
</reference>
<protein>
    <submittedName>
        <fullName evidence="6">TetR/AcrR family transcriptional regulator</fullName>
    </submittedName>
</protein>
<dbReference type="Proteomes" id="UP000291469">
    <property type="component" value="Chromosome"/>
</dbReference>
<dbReference type="AlphaFoldDB" id="A0A411YEA8"/>
<evidence type="ECO:0000313" key="7">
    <source>
        <dbReference type="Proteomes" id="UP000291469"/>
    </source>
</evidence>
<keyword evidence="2 4" id="KW-0238">DNA-binding</keyword>
<evidence type="ECO:0000256" key="4">
    <source>
        <dbReference type="PROSITE-ProRule" id="PRU00335"/>
    </source>
</evidence>
<dbReference type="SUPFAM" id="SSF46689">
    <property type="entry name" value="Homeodomain-like"/>
    <property type="match status" value="1"/>
</dbReference>
<keyword evidence="7" id="KW-1185">Reference proteome</keyword>
<keyword evidence="3" id="KW-0804">Transcription</keyword>
<feature type="DNA-binding region" description="H-T-H motif" evidence="4">
    <location>
        <begin position="39"/>
        <end position="58"/>
    </location>
</feature>
<evidence type="ECO:0000313" key="6">
    <source>
        <dbReference type="EMBL" id="QBI19538.1"/>
    </source>
</evidence>
<proteinExistence type="predicted"/>
<sequence length="196" mass="21653">MVGLRYSREGRRMPRPSRRDDLLRVAGQHFYRAGITATGVDTLVADAGVAKMTLYSNFGSKDELVVAYLEDRDARFFARLEAEIDGRDEPVARALAPVDLYVRYLDERGFRGCAFVNAAAELPDEHPGRAVVARHKSRMLRRWVELIAEAGVDDAETVARECAFVLEGAFALAGLGLVTDGLASARELVRRRLAGD</sequence>
<accession>A0A411YEA8</accession>
<dbReference type="PROSITE" id="PS50977">
    <property type="entry name" value="HTH_TETR_2"/>
    <property type="match status" value="1"/>
</dbReference>
<dbReference type="PANTHER" id="PTHR47506:SF1">
    <property type="entry name" value="HTH-TYPE TRANSCRIPTIONAL REGULATOR YJDC"/>
    <property type="match status" value="1"/>
</dbReference>
<gene>
    <name evidence="6" type="ORF">ER308_08225</name>
</gene>
<dbReference type="KEGG" id="erz:ER308_08225"/>
<feature type="domain" description="HTH tetR-type" evidence="5">
    <location>
        <begin position="16"/>
        <end position="76"/>
    </location>
</feature>
<dbReference type="Pfam" id="PF00440">
    <property type="entry name" value="TetR_N"/>
    <property type="match status" value="1"/>
</dbReference>
<dbReference type="EMBL" id="CP036402">
    <property type="protein sequence ID" value="QBI19538.1"/>
    <property type="molecule type" value="Genomic_DNA"/>
</dbReference>
<keyword evidence="1" id="KW-0805">Transcription regulation</keyword>
<dbReference type="InterPro" id="IPR036271">
    <property type="entry name" value="Tet_transcr_reg_TetR-rel_C_sf"/>
</dbReference>
<dbReference type="PANTHER" id="PTHR47506">
    <property type="entry name" value="TRANSCRIPTIONAL REGULATORY PROTEIN"/>
    <property type="match status" value="1"/>
</dbReference>